<dbReference type="PANTHER" id="PTHR11361">
    <property type="entry name" value="DNA MISMATCH REPAIR PROTEIN MUTS FAMILY MEMBER"/>
    <property type="match status" value="1"/>
</dbReference>
<feature type="transmembrane region" description="Helical" evidence="4">
    <location>
        <begin position="155"/>
        <end position="181"/>
    </location>
</feature>
<dbReference type="SMART" id="SM00534">
    <property type="entry name" value="MUTSac"/>
    <property type="match status" value="1"/>
</dbReference>
<evidence type="ECO:0000259" key="5">
    <source>
        <dbReference type="SMART" id="SM00382"/>
    </source>
</evidence>
<dbReference type="Gene3D" id="3.40.50.300">
    <property type="entry name" value="P-loop containing nucleotide triphosphate hydrolases"/>
    <property type="match status" value="1"/>
</dbReference>
<evidence type="ECO:0000256" key="1">
    <source>
        <dbReference type="ARBA" id="ARBA00022741"/>
    </source>
</evidence>
<evidence type="ECO:0008006" key="9">
    <source>
        <dbReference type="Google" id="ProtNLM"/>
    </source>
</evidence>
<comment type="caution">
    <text evidence="7">The sequence shown here is derived from an EMBL/GenBank/DDBJ whole genome shotgun (WGS) entry which is preliminary data.</text>
</comment>
<keyword evidence="1" id="KW-0547">Nucleotide-binding</keyword>
<dbReference type="PANTHER" id="PTHR11361:SF152">
    <property type="entry name" value="DNA MISMATCH REPAIR PROTEIN"/>
    <property type="match status" value="1"/>
</dbReference>
<dbReference type="RefSeq" id="WP_167083965.1">
    <property type="nucleotide sequence ID" value="NZ_WHJG01000001.1"/>
</dbReference>
<feature type="domain" description="DNA mismatch repair proteins mutS family" evidence="6">
    <location>
        <begin position="337"/>
        <end position="516"/>
    </location>
</feature>
<evidence type="ECO:0000259" key="6">
    <source>
        <dbReference type="SMART" id="SM00534"/>
    </source>
</evidence>
<sequence length="543" mass="58444">MSAFVSKLSAVWTQVVTSVRAFLIIPGREPVDYGFVASDVAQLHRLCADPARGALDDATWKDLLLDTYRAQLSKEVSIFGQQVLYRRLREGLGDDACAAVGERVRELMRDPERLAALHRDCTSLRHADKEIATLLFEDAAPPAPWWVGKTWPLPLLLLASIGAVIVTPAAWLATGVVAYILMSTQMRYHERVDEWDLSMNALQMVLRVSSILGASKDALLLPFAGAGAAAGKLNRQLSRAPMVEMTPGARTYLDWFMLDNVNHYFKGVRLVHGNLDFLRACFARVGELEADIALARHLLDAPALCWAGRHAHNTLALEGTVHPLLPQAQALSVRIDGGGAFISGQNGIGKSTLLRTVGVNLVTARAFGFCYARRASVPDLPVYTSMQSEDSLLSGESLYMAELRRAQELLAAADGPHPGICIIDEIFRGTNHLESVSAAASVLDVLAANGLVMVSSHNLVLASLLAHRLAPLCVRLDGAGRLVLEAGVLAHTNGIALLAQRGFGPAIEARAGRVFDWLNGYLAHPGDCDGVLAGDAAREAVPA</sequence>
<evidence type="ECO:0000313" key="8">
    <source>
        <dbReference type="Proteomes" id="UP000621455"/>
    </source>
</evidence>
<dbReference type="Pfam" id="PF00488">
    <property type="entry name" value="MutS_V"/>
    <property type="match status" value="1"/>
</dbReference>
<name>A0ABX0MZR3_9BURK</name>
<evidence type="ECO:0000313" key="7">
    <source>
        <dbReference type="EMBL" id="NHZ77743.1"/>
    </source>
</evidence>
<keyword evidence="8" id="KW-1185">Reference proteome</keyword>
<proteinExistence type="predicted"/>
<keyword evidence="4" id="KW-0812">Transmembrane</keyword>
<organism evidence="7 8">
    <name type="scientific">Massilia frigida</name>
    <dbReference type="NCBI Taxonomy" id="2609281"/>
    <lineage>
        <taxon>Bacteria</taxon>
        <taxon>Pseudomonadati</taxon>
        <taxon>Pseudomonadota</taxon>
        <taxon>Betaproteobacteria</taxon>
        <taxon>Burkholderiales</taxon>
        <taxon>Oxalobacteraceae</taxon>
        <taxon>Telluria group</taxon>
        <taxon>Massilia</taxon>
    </lineage>
</organism>
<dbReference type="Proteomes" id="UP000621455">
    <property type="component" value="Unassembled WGS sequence"/>
</dbReference>
<reference evidence="7 8" key="1">
    <citation type="submission" date="2019-10" db="EMBL/GenBank/DDBJ databases">
        <title>Taxonomy of Antarctic Massilia spp.: description of Massilia rubra sp. nov., Massilia aquatica sp. nov., Massilia mucilaginosa sp. nov., Massilia frigida sp. nov. isolated from streams, lakes and regoliths.</title>
        <authorList>
            <person name="Holochova P."/>
            <person name="Sedlacek I."/>
            <person name="Kralova S."/>
            <person name="Maslanova I."/>
            <person name="Busse H.-J."/>
            <person name="Stankova E."/>
            <person name="Vrbovska V."/>
            <person name="Kovarovic V."/>
            <person name="Bartak M."/>
            <person name="Svec P."/>
            <person name="Pantucek R."/>
        </authorList>
    </citation>
    <scope>NUCLEOTIDE SEQUENCE [LARGE SCALE GENOMIC DNA]</scope>
    <source>
        <strain evidence="7 8">CCM 8695</strain>
    </source>
</reference>
<keyword evidence="4" id="KW-0472">Membrane</keyword>
<keyword evidence="2" id="KW-0067">ATP-binding</keyword>
<evidence type="ECO:0000256" key="3">
    <source>
        <dbReference type="ARBA" id="ARBA00023125"/>
    </source>
</evidence>
<dbReference type="InterPro" id="IPR045076">
    <property type="entry name" value="MutS"/>
</dbReference>
<protein>
    <recommendedName>
        <fullName evidence="9">DNA mismatch repair protein MutS</fullName>
    </recommendedName>
</protein>
<keyword evidence="4" id="KW-1133">Transmembrane helix</keyword>
<keyword evidence="3" id="KW-0238">DNA-binding</keyword>
<dbReference type="SMART" id="SM00382">
    <property type="entry name" value="AAA"/>
    <property type="match status" value="1"/>
</dbReference>
<feature type="domain" description="AAA+ ATPase" evidence="5">
    <location>
        <begin position="336"/>
        <end position="479"/>
    </location>
</feature>
<dbReference type="EMBL" id="WHJG01000001">
    <property type="protein sequence ID" value="NHZ77743.1"/>
    <property type="molecule type" value="Genomic_DNA"/>
</dbReference>
<dbReference type="SUPFAM" id="SSF52540">
    <property type="entry name" value="P-loop containing nucleoside triphosphate hydrolases"/>
    <property type="match status" value="1"/>
</dbReference>
<evidence type="ECO:0000256" key="2">
    <source>
        <dbReference type="ARBA" id="ARBA00022840"/>
    </source>
</evidence>
<dbReference type="InterPro" id="IPR027417">
    <property type="entry name" value="P-loop_NTPase"/>
</dbReference>
<gene>
    <name evidence="7" type="ORF">F2P44_00280</name>
</gene>
<dbReference type="InterPro" id="IPR000432">
    <property type="entry name" value="DNA_mismatch_repair_MutS_C"/>
</dbReference>
<accession>A0ABX0MZR3</accession>
<evidence type="ECO:0000256" key="4">
    <source>
        <dbReference type="SAM" id="Phobius"/>
    </source>
</evidence>
<dbReference type="InterPro" id="IPR003593">
    <property type="entry name" value="AAA+_ATPase"/>
</dbReference>